<dbReference type="PANTHER" id="PTHR36699">
    <property type="entry name" value="LD-TRANSPEPTIDASE"/>
    <property type="match status" value="1"/>
</dbReference>
<dbReference type="GO" id="GO:0016740">
    <property type="term" value="F:transferase activity"/>
    <property type="evidence" value="ECO:0007669"/>
    <property type="project" value="UniProtKB-KW"/>
</dbReference>
<dbReference type="CDD" id="cd16913">
    <property type="entry name" value="YkuD_like"/>
    <property type="match status" value="1"/>
</dbReference>
<evidence type="ECO:0000256" key="4">
    <source>
        <dbReference type="ARBA" id="ARBA00022960"/>
    </source>
</evidence>
<keyword evidence="8" id="KW-0472">Membrane</keyword>
<evidence type="ECO:0000256" key="5">
    <source>
        <dbReference type="ARBA" id="ARBA00022984"/>
    </source>
</evidence>
<evidence type="ECO:0000256" key="3">
    <source>
        <dbReference type="ARBA" id="ARBA00022679"/>
    </source>
</evidence>
<feature type="active site" description="Nucleophile" evidence="7">
    <location>
        <position position="163"/>
    </location>
</feature>
<evidence type="ECO:0000256" key="6">
    <source>
        <dbReference type="ARBA" id="ARBA00023316"/>
    </source>
</evidence>
<accession>A0ABW0PQD0</accession>
<keyword evidence="3 10" id="KW-0808">Transferase</keyword>
<protein>
    <submittedName>
        <fullName evidence="10">Murein L,D-transpeptidase family protein</fullName>
        <ecNumber evidence="10">2.-.-.-</ecNumber>
    </submittedName>
</protein>
<comment type="similarity">
    <text evidence="2">Belongs to the YkuD family.</text>
</comment>
<comment type="pathway">
    <text evidence="1 7">Cell wall biogenesis; peptidoglycan biosynthesis.</text>
</comment>
<evidence type="ECO:0000313" key="10">
    <source>
        <dbReference type="EMBL" id="MFC5514725.1"/>
    </source>
</evidence>
<evidence type="ECO:0000256" key="1">
    <source>
        <dbReference type="ARBA" id="ARBA00004752"/>
    </source>
</evidence>
<organism evidence="10 11">
    <name type="scientific">Kaistia terrae</name>
    <dbReference type="NCBI Taxonomy" id="537017"/>
    <lineage>
        <taxon>Bacteria</taxon>
        <taxon>Pseudomonadati</taxon>
        <taxon>Pseudomonadota</taxon>
        <taxon>Alphaproteobacteria</taxon>
        <taxon>Hyphomicrobiales</taxon>
        <taxon>Kaistiaceae</taxon>
        <taxon>Kaistia</taxon>
    </lineage>
</organism>
<dbReference type="RefSeq" id="WP_266342750.1">
    <property type="nucleotide sequence ID" value="NZ_JAPKNH010000002.1"/>
</dbReference>
<proteinExistence type="inferred from homology"/>
<comment type="caution">
    <text evidence="10">The sequence shown here is derived from an EMBL/GenBank/DDBJ whole genome shotgun (WGS) entry which is preliminary data.</text>
</comment>
<dbReference type="Gene3D" id="2.40.440.10">
    <property type="entry name" value="L,D-transpeptidase catalytic domain-like"/>
    <property type="match status" value="1"/>
</dbReference>
<evidence type="ECO:0000256" key="7">
    <source>
        <dbReference type="PROSITE-ProRule" id="PRU01373"/>
    </source>
</evidence>
<dbReference type="Pfam" id="PF03734">
    <property type="entry name" value="YkuD"/>
    <property type="match status" value="1"/>
</dbReference>
<dbReference type="PROSITE" id="PS52029">
    <property type="entry name" value="LD_TPASE"/>
    <property type="match status" value="1"/>
</dbReference>
<name>A0ABW0PQD0_9HYPH</name>
<keyword evidence="8" id="KW-1133">Transmembrane helix</keyword>
<dbReference type="SUPFAM" id="SSF141523">
    <property type="entry name" value="L,D-transpeptidase catalytic domain-like"/>
    <property type="match status" value="1"/>
</dbReference>
<dbReference type="InterPro" id="IPR038063">
    <property type="entry name" value="Transpep_catalytic_dom"/>
</dbReference>
<reference evidence="11" key="1">
    <citation type="journal article" date="2019" name="Int. J. Syst. Evol. Microbiol.">
        <title>The Global Catalogue of Microorganisms (GCM) 10K type strain sequencing project: providing services to taxonomists for standard genome sequencing and annotation.</title>
        <authorList>
            <consortium name="The Broad Institute Genomics Platform"/>
            <consortium name="The Broad Institute Genome Sequencing Center for Infectious Disease"/>
            <person name="Wu L."/>
            <person name="Ma J."/>
        </authorList>
    </citation>
    <scope>NUCLEOTIDE SEQUENCE [LARGE SCALE GENOMIC DNA]</scope>
    <source>
        <strain evidence="11">KACC 12633</strain>
    </source>
</reference>
<evidence type="ECO:0000256" key="8">
    <source>
        <dbReference type="SAM" id="Phobius"/>
    </source>
</evidence>
<evidence type="ECO:0000256" key="2">
    <source>
        <dbReference type="ARBA" id="ARBA00005992"/>
    </source>
</evidence>
<dbReference type="EC" id="2.-.-.-" evidence="10"/>
<dbReference type="EMBL" id="JBHSML010000002">
    <property type="protein sequence ID" value="MFC5514725.1"/>
    <property type="molecule type" value="Genomic_DNA"/>
</dbReference>
<sequence length="188" mass="20503">MGVEVRVRVWVRFVVVVAVLGASLFGYHKVMARIGSGTPPEMAAPEQQADRIFVDKSDRRLELRKGDAVIASYRISLGGAGDAGHKQREGDQKTPEGIYSIDWRNPKSMAHISLHISYPNAADAASASAEGQAPGGNIMIHGLPNGWGWLGPLHHLRDWTDGCIAVTNDEMREIWSKVPNGTPIEIRS</sequence>
<keyword evidence="4 7" id="KW-0133">Cell shape</keyword>
<feature type="transmembrane region" description="Helical" evidence="8">
    <location>
        <begin position="9"/>
        <end position="27"/>
    </location>
</feature>
<dbReference type="PANTHER" id="PTHR36699:SF1">
    <property type="entry name" value="L,D-TRANSPEPTIDASE YAFK-RELATED"/>
    <property type="match status" value="1"/>
</dbReference>
<gene>
    <name evidence="10" type="ORF">ACFPP9_03000</name>
</gene>
<keyword evidence="5 7" id="KW-0573">Peptidoglycan synthesis</keyword>
<keyword evidence="6 7" id="KW-0961">Cell wall biogenesis/degradation</keyword>
<feature type="domain" description="L,D-TPase catalytic" evidence="9">
    <location>
        <begin position="50"/>
        <end position="187"/>
    </location>
</feature>
<dbReference type="Proteomes" id="UP001596150">
    <property type="component" value="Unassembled WGS sequence"/>
</dbReference>
<evidence type="ECO:0000313" key="11">
    <source>
        <dbReference type="Proteomes" id="UP001596150"/>
    </source>
</evidence>
<keyword evidence="8" id="KW-0812">Transmembrane</keyword>
<feature type="active site" description="Proton donor/acceptor" evidence="7">
    <location>
        <position position="141"/>
    </location>
</feature>
<dbReference type="InterPro" id="IPR005490">
    <property type="entry name" value="LD_TPept_cat_dom"/>
</dbReference>
<keyword evidence="11" id="KW-1185">Reference proteome</keyword>
<evidence type="ECO:0000259" key="9">
    <source>
        <dbReference type="PROSITE" id="PS52029"/>
    </source>
</evidence>